<dbReference type="Gene3D" id="3.90.1200.10">
    <property type="match status" value="1"/>
</dbReference>
<keyword evidence="3" id="KW-1185">Reference proteome</keyword>
<dbReference type="InterPro" id="IPR002575">
    <property type="entry name" value="Aminoglycoside_PTrfase"/>
</dbReference>
<keyword evidence="2" id="KW-0808">Transferase</keyword>
<accession>A0A1C3NXE9</accession>
<dbReference type="Pfam" id="PF01636">
    <property type="entry name" value="APH"/>
    <property type="match status" value="1"/>
</dbReference>
<dbReference type="InterPro" id="IPR011990">
    <property type="entry name" value="TPR-like_helical_dom_sf"/>
</dbReference>
<sequence>MRTALRNRLTDGVATDIHLLMRGLWDNRAATAIGAGRARSAHALREAAYHGVRAGQTSGAELLDYTDRAVRWGGHTAAAGMTNDLHAWLTDHTDDDLATTLRCLNTEAAVRLGDASTAIRLTPRQTWAATGAIPTVVGGRLAVAAGQGRRIAGHTAAALTIFTQVWEQGSGTARRTAGLWAADLHMCQGRFTDAEILAAQLDAAQAGADDREFRADVARLRHLAGRFAFDLDASRRYLDEAEAHYTAADSVLGLANIQTNRAELLAMTDPTQAIIEAGRALEIQAEIGAHHELGKAYTALAVGQLRTGRLAEAGNSLQSAFTALDRAGYRSGRARAELYQGLLLARLGRLDEAVPSLLRAVAELEAAHVYPTLILAAACALDALGLPQDDVNAAARRARATIQPIGSFEETDRRIAGFVDELLDGQIYRPADLHRQASERADSASGFYNHNVRLSIPAGDVIVRIPIPDTDTMDLSIWPEPTVLRAIRDRVPAAPRLLYATDTYATDTPPFQIHEFKAGELLDNVAPRGVRVPGHVIDDVVELLHILGHVSRQRLPPPRGNWPADAATAEFARRLSSVTSGVHRRFLPDFGNVFHELGIPANPLTSVLSGWSSLRPRPFQLLHTDIHRKNMIVDAGRTYFLDWELALWGDPVYDLAVHVHKMAYQPDETNQFLAGWLARMDPVATDGWEPDLATYLAHERVKSAIVDTVRYTKLVADPATGDDRIRALIDALAGKLAAAHLVWNTGASITPDVVEGPVRRWSDTRNV</sequence>
<name>A0A1C3NXE9_9ACTN</name>
<feature type="domain" description="Aminoglycoside phosphotransferase" evidence="1">
    <location>
        <begin position="444"/>
        <end position="677"/>
    </location>
</feature>
<dbReference type="InterPro" id="IPR052077">
    <property type="entry name" value="CcrZ_PhaseVar_Mediator"/>
</dbReference>
<gene>
    <name evidence="2" type="ORF">FDG2_2302</name>
</gene>
<dbReference type="SUPFAM" id="SSF56112">
    <property type="entry name" value="Protein kinase-like (PK-like)"/>
    <property type="match status" value="1"/>
</dbReference>
<dbReference type="PANTHER" id="PTHR40086:SF1">
    <property type="entry name" value="CELL CYCLE REGULATOR CCRZ"/>
    <property type="match status" value="1"/>
</dbReference>
<dbReference type="PANTHER" id="PTHR40086">
    <property type="entry name" value="PHOSPHOTRANSFERASE YTMP-RELATED"/>
    <property type="match status" value="1"/>
</dbReference>
<protein>
    <submittedName>
        <fullName evidence="2">Aminoglycoside phosphotransferase</fullName>
    </submittedName>
</protein>
<dbReference type="Gene3D" id="1.25.40.10">
    <property type="entry name" value="Tetratricopeptide repeat domain"/>
    <property type="match status" value="1"/>
</dbReference>
<evidence type="ECO:0000259" key="1">
    <source>
        <dbReference type="Pfam" id="PF01636"/>
    </source>
</evidence>
<proteinExistence type="predicted"/>
<dbReference type="SUPFAM" id="SSF48452">
    <property type="entry name" value="TPR-like"/>
    <property type="match status" value="1"/>
</dbReference>
<evidence type="ECO:0000313" key="2">
    <source>
        <dbReference type="EMBL" id="SBW22211.1"/>
    </source>
</evidence>
<dbReference type="EMBL" id="FLUV01000963">
    <property type="protein sequence ID" value="SBW22211.1"/>
    <property type="molecule type" value="Genomic_DNA"/>
</dbReference>
<dbReference type="GO" id="GO:0016740">
    <property type="term" value="F:transferase activity"/>
    <property type="evidence" value="ECO:0007669"/>
    <property type="project" value="UniProtKB-KW"/>
</dbReference>
<dbReference type="Proteomes" id="UP000199013">
    <property type="component" value="Unassembled WGS sequence"/>
</dbReference>
<evidence type="ECO:0000313" key="3">
    <source>
        <dbReference type="Proteomes" id="UP000199013"/>
    </source>
</evidence>
<dbReference type="AlphaFoldDB" id="A0A1C3NXE9"/>
<dbReference type="InterPro" id="IPR011009">
    <property type="entry name" value="Kinase-like_dom_sf"/>
</dbReference>
<reference evidence="3" key="1">
    <citation type="submission" date="2016-02" db="EMBL/GenBank/DDBJ databases">
        <authorList>
            <person name="Wibberg D."/>
        </authorList>
    </citation>
    <scope>NUCLEOTIDE SEQUENCE [LARGE SCALE GENOMIC DNA]</scope>
</reference>
<organism evidence="2 3">
    <name type="scientific">Candidatus Protofrankia californiensis</name>
    <dbReference type="NCBI Taxonomy" id="1839754"/>
    <lineage>
        <taxon>Bacteria</taxon>
        <taxon>Bacillati</taxon>
        <taxon>Actinomycetota</taxon>
        <taxon>Actinomycetes</taxon>
        <taxon>Frankiales</taxon>
        <taxon>Frankiaceae</taxon>
        <taxon>Protofrankia</taxon>
    </lineage>
</organism>